<keyword evidence="1" id="KW-0812">Transmembrane</keyword>
<gene>
    <name evidence="2" type="ORF">NEZAVI_LOCUS6809</name>
</gene>
<evidence type="ECO:0000313" key="3">
    <source>
        <dbReference type="Proteomes" id="UP001152798"/>
    </source>
</evidence>
<dbReference type="AlphaFoldDB" id="A0A9P0MN29"/>
<reference evidence="2" key="1">
    <citation type="submission" date="2022-01" db="EMBL/GenBank/DDBJ databases">
        <authorList>
            <person name="King R."/>
        </authorList>
    </citation>
    <scope>NUCLEOTIDE SEQUENCE</scope>
</reference>
<feature type="transmembrane region" description="Helical" evidence="1">
    <location>
        <begin position="82"/>
        <end position="98"/>
    </location>
</feature>
<keyword evidence="3" id="KW-1185">Reference proteome</keyword>
<organism evidence="2 3">
    <name type="scientific">Nezara viridula</name>
    <name type="common">Southern green stink bug</name>
    <name type="synonym">Cimex viridulus</name>
    <dbReference type="NCBI Taxonomy" id="85310"/>
    <lineage>
        <taxon>Eukaryota</taxon>
        <taxon>Metazoa</taxon>
        <taxon>Ecdysozoa</taxon>
        <taxon>Arthropoda</taxon>
        <taxon>Hexapoda</taxon>
        <taxon>Insecta</taxon>
        <taxon>Pterygota</taxon>
        <taxon>Neoptera</taxon>
        <taxon>Paraneoptera</taxon>
        <taxon>Hemiptera</taxon>
        <taxon>Heteroptera</taxon>
        <taxon>Panheteroptera</taxon>
        <taxon>Pentatomomorpha</taxon>
        <taxon>Pentatomoidea</taxon>
        <taxon>Pentatomidae</taxon>
        <taxon>Pentatominae</taxon>
        <taxon>Nezara</taxon>
    </lineage>
</organism>
<keyword evidence="1" id="KW-1133">Transmembrane helix</keyword>
<keyword evidence="1" id="KW-0472">Membrane</keyword>
<proteinExistence type="predicted"/>
<dbReference type="EMBL" id="OV725079">
    <property type="protein sequence ID" value="CAH1396836.1"/>
    <property type="molecule type" value="Genomic_DNA"/>
</dbReference>
<evidence type="ECO:0000313" key="2">
    <source>
        <dbReference type="EMBL" id="CAH1396836.1"/>
    </source>
</evidence>
<evidence type="ECO:0000256" key="1">
    <source>
        <dbReference type="SAM" id="Phobius"/>
    </source>
</evidence>
<accession>A0A9P0MN29</accession>
<protein>
    <submittedName>
        <fullName evidence="2">Uncharacterized protein</fullName>
    </submittedName>
</protein>
<dbReference type="Proteomes" id="UP001152798">
    <property type="component" value="Chromosome 3"/>
</dbReference>
<name>A0A9P0MN29_NEZVI</name>
<sequence>MLQKPIKGEDLRIVTRIEKRNCGVMLTKTKELIRPQLKVTVLTETHGEGSRYALVGHFPAIWSTLKTIFFSSNFQLKFVIKYYNHHFIYPCFIWYIFFKMKFHR</sequence>